<evidence type="ECO:0000313" key="3">
    <source>
        <dbReference type="Proteomes" id="UP001321473"/>
    </source>
</evidence>
<dbReference type="EMBL" id="JARKHS020006094">
    <property type="protein sequence ID" value="KAK8782943.1"/>
    <property type="molecule type" value="Genomic_DNA"/>
</dbReference>
<feature type="compositionally biased region" description="Polar residues" evidence="1">
    <location>
        <begin position="124"/>
        <end position="134"/>
    </location>
</feature>
<feature type="compositionally biased region" description="Basic residues" evidence="1">
    <location>
        <begin position="154"/>
        <end position="167"/>
    </location>
</feature>
<feature type="region of interest" description="Disordered" evidence="1">
    <location>
        <begin position="124"/>
        <end position="174"/>
    </location>
</feature>
<reference evidence="2 3" key="1">
    <citation type="journal article" date="2023" name="Arcadia Sci">
        <title>De novo assembly of a long-read Amblyomma americanum tick genome.</title>
        <authorList>
            <person name="Chou S."/>
            <person name="Poskanzer K.E."/>
            <person name="Rollins M."/>
            <person name="Thuy-Boun P.S."/>
        </authorList>
    </citation>
    <scope>NUCLEOTIDE SEQUENCE [LARGE SCALE GENOMIC DNA]</scope>
    <source>
        <strain evidence="2">F_SG_1</strain>
        <tissue evidence="2">Salivary glands</tissue>
    </source>
</reference>
<comment type="caution">
    <text evidence="2">The sequence shown here is derived from an EMBL/GenBank/DDBJ whole genome shotgun (WGS) entry which is preliminary data.</text>
</comment>
<proteinExistence type="predicted"/>
<evidence type="ECO:0000313" key="2">
    <source>
        <dbReference type="EMBL" id="KAK8782943.1"/>
    </source>
</evidence>
<keyword evidence="3" id="KW-1185">Reference proteome</keyword>
<accession>A0AAQ4F7U7</accession>
<dbReference type="Proteomes" id="UP001321473">
    <property type="component" value="Unassembled WGS sequence"/>
</dbReference>
<protein>
    <submittedName>
        <fullName evidence="2">Uncharacterized protein</fullName>
    </submittedName>
</protein>
<name>A0AAQ4F7U7_AMBAM</name>
<evidence type="ECO:0000256" key="1">
    <source>
        <dbReference type="SAM" id="MobiDB-lite"/>
    </source>
</evidence>
<dbReference type="AlphaFoldDB" id="A0AAQ4F7U7"/>
<sequence>MLGLAYLFPEDDATLSFGSKTYANQWSPGVEQHPYRRETTGPGATCGTRTNMWQFYEPESRQDHSSSETSGLHPSDVVSAILRLRAQQPAFPGMQPPHATESIPPPTYRTWLASQLFHLDPQAQESFPVSNNGAQMPRPTSVVPSELPLAQTRATKRSGKTLSRRKKTAEETSK</sequence>
<organism evidence="2 3">
    <name type="scientific">Amblyomma americanum</name>
    <name type="common">Lone star tick</name>
    <dbReference type="NCBI Taxonomy" id="6943"/>
    <lineage>
        <taxon>Eukaryota</taxon>
        <taxon>Metazoa</taxon>
        <taxon>Ecdysozoa</taxon>
        <taxon>Arthropoda</taxon>
        <taxon>Chelicerata</taxon>
        <taxon>Arachnida</taxon>
        <taxon>Acari</taxon>
        <taxon>Parasitiformes</taxon>
        <taxon>Ixodida</taxon>
        <taxon>Ixodoidea</taxon>
        <taxon>Ixodidae</taxon>
        <taxon>Amblyomminae</taxon>
        <taxon>Amblyomma</taxon>
    </lineage>
</organism>
<gene>
    <name evidence="2" type="ORF">V5799_015720</name>
</gene>